<dbReference type="Pfam" id="PF07589">
    <property type="entry name" value="PEP-CTERM"/>
    <property type="match status" value="1"/>
</dbReference>
<reference evidence="3" key="1">
    <citation type="submission" date="2021-01" db="EMBL/GenBank/DDBJ databases">
        <title>Modified the classification status of verrucomicrobia.</title>
        <authorList>
            <person name="Feng X."/>
        </authorList>
    </citation>
    <scope>NUCLEOTIDE SEQUENCE</scope>
    <source>
        <strain evidence="3">5K15</strain>
    </source>
</reference>
<dbReference type="NCBIfam" id="TIGR02595">
    <property type="entry name" value="PEP_CTERM"/>
    <property type="match status" value="1"/>
</dbReference>
<evidence type="ECO:0000256" key="1">
    <source>
        <dbReference type="SAM" id="SignalP"/>
    </source>
</evidence>
<dbReference type="EMBL" id="JAENIG010000004">
    <property type="protein sequence ID" value="MBK1854795.1"/>
    <property type="molecule type" value="Genomic_DNA"/>
</dbReference>
<keyword evidence="1" id="KW-0732">Signal</keyword>
<evidence type="ECO:0000313" key="3">
    <source>
        <dbReference type="EMBL" id="MBK1854795.1"/>
    </source>
</evidence>
<dbReference type="AlphaFoldDB" id="A0AAE2SB08"/>
<evidence type="ECO:0000313" key="4">
    <source>
        <dbReference type="Proteomes" id="UP000634206"/>
    </source>
</evidence>
<keyword evidence="4" id="KW-1185">Reference proteome</keyword>
<organism evidence="3 4">
    <name type="scientific">Oceaniferula flava</name>
    <dbReference type="NCBI Taxonomy" id="2800421"/>
    <lineage>
        <taxon>Bacteria</taxon>
        <taxon>Pseudomonadati</taxon>
        <taxon>Verrucomicrobiota</taxon>
        <taxon>Verrucomicrobiia</taxon>
        <taxon>Verrucomicrobiales</taxon>
        <taxon>Verrucomicrobiaceae</taxon>
        <taxon>Oceaniferula</taxon>
    </lineage>
</organism>
<comment type="caution">
    <text evidence="3">The sequence shown here is derived from an EMBL/GenBank/DDBJ whole genome shotgun (WGS) entry which is preliminary data.</text>
</comment>
<dbReference type="RefSeq" id="WP_309489406.1">
    <property type="nucleotide sequence ID" value="NZ_JAENIG010000004.1"/>
</dbReference>
<protein>
    <submittedName>
        <fullName evidence="3">PEP-CTERM sorting domain-containing protein</fullName>
    </submittedName>
</protein>
<accession>A0AAE2SB08</accession>
<evidence type="ECO:0000259" key="2">
    <source>
        <dbReference type="Pfam" id="PF07589"/>
    </source>
</evidence>
<feature type="chain" id="PRO_5042195227" evidence="1">
    <location>
        <begin position="24"/>
        <end position="271"/>
    </location>
</feature>
<feature type="domain" description="Ice-binding protein C-terminal" evidence="2">
    <location>
        <begin position="249"/>
        <end position="270"/>
    </location>
</feature>
<proteinExistence type="predicted"/>
<dbReference type="InterPro" id="IPR013424">
    <property type="entry name" value="Ice-binding_C"/>
</dbReference>
<name>A0AAE2SB08_9BACT</name>
<feature type="signal peptide" evidence="1">
    <location>
        <begin position="1"/>
        <end position="23"/>
    </location>
</feature>
<gene>
    <name evidence="3" type="ORF">JIN83_07475</name>
</gene>
<dbReference type="Proteomes" id="UP000634206">
    <property type="component" value="Unassembled WGS sequence"/>
</dbReference>
<sequence length="271" mass="26946">MKINTHTILTAMASIGMIGSSGAAVIYEANDSNVSLWNNSAAISGSSSSVSGDSASGDMALTVTGNSFSYAGFASTQSINTLLGRSLLDSETVTLTFTTGVLSQNGDGGELRSQGFQMGLSASTAADGGASEDQLIISLGGGGNSSDVGLKASANAGPASGGGFEISKASANDGLTITIVADSSGWTASFSDVSAEAAADSVADLTGSFDPGEFTSFFGNGYLYAGFQQRNGGVNGVTVPFEVASIDVVPEPSSSALLGLGGLALILRRRK</sequence>